<protein>
    <recommendedName>
        <fullName evidence="1">anthranilate synthase</fullName>
        <ecNumber evidence="1">4.1.3.27</ecNumber>
    </recommendedName>
</protein>
<dbReference type="PANTHER" id="PTHR43418">
    <property type="entry name" value="MULTIFUNCTIONAL TRYPTOPHAN BIOSYNTHESIS PROTEIN-RELATED"/>
    <property type="match status" value="1"/>
</dbReference>
<dbReference type="InterPro" id="IPR050472">
    <property type="entry name" value="Anth_synth/Amidotransfase"/>
</dbReference>
<dbReference type="PRINTS" id="PR00097">
    <property type="entry name" value="ANTSNTHASEII"/>
</dbReference>
<sequence length="218" mass="23169">MKPTIILLDNFDSFTYNLVDQCRNLGFDVTIYRNDLPLDLVLSAISKVTNPVVMLSPGPGNPQQAGILLPLIEALRGRVPMIGICLGHQALVQAYGGTVSGAGDIVHGKSAMMAHDGQAMFAGLTSPMPIARYHSLVASQVPQSLTISATLANHDMVMAVRQDDERVCGFQFHPESILTTNGAALLTAALAWAQAQPPQPCPPHNLSASNLATSNKEC</sequence>
<evidence type="ECO:0000256" key="2">
    <source>
        <dbReference type="ARBA" id="ARBA00022962"/>
    </source>
</evidence>
<keyword evidence="2" id="KW-0315">Glutamine amidotransferase</keyword>
<dbReference type="InterPro" id="IPR006221">
    <property type="entry name" value="TrpG/PapA_dom"/>
</dbReference>
<dbReference type="CDD" id="cd01743">
    <property type="entry name" value="GATase1_Anthranilate_Synthase"/>
    <property type="match status" value="1"/>
</dbReference>
<dbReference type="PROSITE" id="PS51273">
    <property type="entry name" value="GATASE_TYPE_1"/>
    <property type="match status" value="1"/>
</dbReference>
<evidence type="ECO:0000256" key="3">
    <source>
        <dbReference type="ARBA" id="ARBA00023239"/>
    </source>
</evidence>
<feature type="domain" description="Glutamine amidotransferase" evidence="6">
    <location>
        <begin position="7"/>
        <end position="187"/>
    </location>
</feature>
<name>A0ABM8ZST1_9VIBR</name>
<dbReference type="SUPFAM" id="SSF52317">
    <property type="entry name" value="Class I glutamine amidotransferase-like"/>
    <property type="match status" value="1"/>
</dbReference>
<dbReference type="InterPro" id="IPR017926">
    <property type="entry name" value="GATASE"/>
</dbReference>
<accession>A0ABM8ZST1</accession>
<evidence type="ECO:0000256" key="4">
    <source>
        <dbReference type="ARBA" id="ARBA00047683"/>
    </source>
</evidence>
<comment type="catalytic activity">
    <reaction evidence="4">
        <text>chorismate + L-glutamine = anthranilate + pyruvate + L-glutamate + H(+)</text>
        <dbReference type="Rhea" id="RHEA:21732"/>
        <dbReference type="ChEBI" id="CHEBI:15361"/>
        <dbReference type="ChEBI" id="CHEBI:15378"/>
        <dbReference type="ChEBI" id="CHEBI:16567"/>
        <dbReference type="ChEBI" id="CHEBI:29748"/>
        <dbReference type="ChEBI" id="CHEBI:29985"/>
        <dbReference type="ChEBI" id="CHEBI:58359"/>
        <dbReference type="EC" id="4.1.3.27"/>
    </reaction>
</comment>
<evidence type="ECO:0000313" key="7">
    <source>
        <dbReference type="EMBL" id="CAH0532984.1"/>
    </source>
</evidence>
<dbReference type="Proteomes" id="UP000838672">
    <property type="component" value="Unassembled WGS sequence"/>
</dbReference>
<gene>
    <name evidence="7" type="primary">trpG</name>
    <name evidence="7" type="ORF">VST7929_00835</name>
</gene>
<dbReference type="Pfam" id="PF00117">
    <property type="entry name" value="GATase"/>
    <property type="match status" value="1"/>
</dbReference>
<evidence type="ECO:0000259" key="6">
    <source>
        <dbReference type="Pfam" id="PF00117"/>
    </source>
</evidence>
<dbReference type="GO" id="GO:0004049">
    <property type="term" value="F:anthranilate synthase activity"/>
    <property type="evidence" value="ECO:0007669"/>
    <property type="project" value="UniProtKB-EC"/>
</dbReference>
<reference evidence="7" key="1">
    <citation type="submission" date="2021-11" db="EMBL/GenBank/DDBJ databases">
        <authorList>
            <person name="Rodrigo-Torres L."/>
            <person name="Arahal R. D."/>
            <person name="Lucena T."/>
        </authorList>
    </citation>
    <scope>NUCLEOTIDE SEQUENCE</scope>
    <source>
        <strain evidence="7">CECT 7929</strain>
    </source>
</reference>
<dbReference type="PRINTS" id="PR00096">
    <property type="entry name" value="GATASE"/>
</dbReference>
<comment type="caution">
    <text evidence="7">The sequence shown here is derived from an EMBL/GenBank/DDBJ whole genome shotgun (WGS) entry which is preliminary data.</text>
</comment>
<organism evidence="7 8">
    <name type="scientific">Vibrio stylophorae</name>
    <dbReference type="NCBI Taxonomy" id="659351"/>
    <lineage>
        <taxon>Bacteria</taxon>
        <taxon>Pseudomonadati</taxon>
        <taxon>Pseudomonadota</taxon>
        <taxon>Gammaproteobacteria</taxon>
        <taxon>Vibrionales</taxon>
        <taxon>Vibrionaceae</taxon>
        <taxon>Vibrio</taxon>
    </lineage>
</organism>
<proteinExistence type="predicted"/>
<dbReference type="InterPro" id="IPR029062">
    <property type="entry name" value="Class_I_gatase-like"/>
</dbReference>
<dbReference type="NCBIfam" id="TIGR00566">
    <property type="entry name" value="trpG_papA"/>
    <property type="match status" value="1"/>
</dbReference>
<dbReference type="Gene3D" id="3.40.50.880">
    <property type="match status" value="1"/>
</dbReference>
<feature type="compositionally biased region" description="Polar residues" evidence="5">
    <location>
        <begin position="206"/>
        <end position="218"/>
    </location>
</feature>
<evidence type="ECO:0000313" key="8">
    <source>
        <dbReference type="Proteomes" id="UP000838672"/>
    </source>
</evidence>
<keyword evidence="3 7" id="KW-0456">Lyase</keyword>
<feature type="region of interest" description="Disordered" evidence="5">
    <location>
        <begin position="197"/>
        <end position="218"/>
    </location>
</feature>
<dbReference type="EMBL" id="CAKLDI010000001">
    <property type="protein sequence ID" value="CAH0532984.1"/>
    <property type="molecule type" value="Genomic_DNA"/>
</dbReference>
<evidence type="ECO:0000256" key="1">
    <source>
        <dbReference type="ARBA" id="ARBA00012266"/>
    </source>
</evidence>
<dbReference type="EC" id="4.1.3.27" evidence="1"/>
<evidence type="ECO:0000256" key="5">
    <source>
        <dbReference type="SAM" id="MobiDB-lite"/>
    </source>
</evidence>
<dbReference type="PRINTS" id="PR00099">
    <property type="entry name" value="CPSGATASE"/>
</dbReference>
<dbReference type="RefSeq" id="WP_237465158.1">
    <property type="nucleotide sequence ID" value="NZ_CAKLDI010000001.1"/>
</dbReference>
<keyword evidence="8" id="KW-1185">Reference proteome</keyword>
<dbReference type="PANTHER" id="PTHR43418:SF2">
    <property type="entry name" value="BIFUNCTIONAL PROTEIN TRPGD"/>
    <property type="match status" value="1"/>
</dbReference>